<keyword evidence="20" id="KW-1185">Reference proteome</keyword>
<dbReference type="PROSITE" id="PS51421">
    <property type="entry name" value="RAS"/>
    <property type="match status" value="1"/>
</dbReference>
<keyword evidence="12" id="KW-0472">Membrane</keyword>
<dbReference type="STRING" id="126957.T1ITZ7"/>
<evidence type="ECO:0000256" key="13">
    <source>
        <dbReference type="ARBA" id="ARBA00023288"/>
    </source>
</evidence>
<dbReference type="GO" id="GO:0005525">
    <property type="term" value="F:GTP binding"/>
    <property type="evidence" value="ECO:0007669"/>
    <property type="project" value="UniProtKB-KW"/>
</dbReference>
<evidence type="ECO:0000256" key="16">
    <source>
        <dbReference type="ARBA" id="ARBA00047660"/>
    </source>
</evidence>
<keyword evidence="4" id="KW-0813">Transport</keyword>
<keyword evidence="10" id="KW-0333">Golgi apparatus</keyword>
<dbReference type="InterPro" id="IPR027417">
    <property type="entry name" value="P-loop_NTPase"/>
</dbReference>
<evidence type="ECO:0000256" key="11">
    <source>
        <dbReference type="ARBA" id="ARBA00023134"/>
    </source>
</evidence>
<dbReference type="GO" id="GO:0015031">
    <property type="term" value="P:protein transport"/>
    <property type="evidence" value="ECO:0007669"/>
    <property type="project" value="UniProtKB-KW"/>
</dbReference>
<evidence type="ECO:0000313" key="19">
    <source>
        <dbReference type="EnsemblMetazoa" id="SMAR004608-PA"/>
    </source>
</evidence>
<evidence type="ECO:0000256" key="15">
    <source>
        <dbReference type="ARBA" id="ARBA00037794"/>
    </source>
</evidence>
<accession>T1ITZ7</accession>
<keyword evidence="5" id="KW-0479">Metal-binding</keyword>
<comment type="similarity">
    <text evidence="2">Belongs to the small GTPase superfamily. Rab family.</text>
</comment>
<dbReference type="HOGENOM" id="CLU_041217_22_1_1"/>
<evidence type="ECO:0000256" key="18">
    <source>
        <dbReference type="ARBA" id="ARBA00067830"/>
    </source>
</evidence>
<dbReference type="Proteomes" id="UP000014500">
    <property type="component" value="Unassembled WGS sequence"/>
</dbReference>
<dbReference type="SMART" id="SM00174">
    <property type="entry name" value="RHO"/>
    <property type="match status" value="1"/>
</dbReference>
<dbReference type="GO" id="GO:0003925">
    <property type="term" value="F:G protein activity"/>
    <property type="evidence" value="ECO:0007669"/>
    <property type="project" value="UniProtKB-EC"/>
</dbReference>
<dbReference type="EnsemblMetazoa" id="SMAR004608-RA">
    <property type="protein sequence ID" value="SMAR004608-PA"/>
    <property type="gene ID" value="SMAR004608"/>
</dbReference>
<dbReference type="EMBL" id="AFFK01019304">
    <property type="status" value="NOT_ANNOTATED_CDS"/>
    <property type="molecule type" value="Genomic_DNA"/>
</dbReference>
<dbReference type="SMART" id="SM00175">
    <property type="entry name" value="RAB"/>
    <property type="match status" value="1"/>
</dbReference>
<organism evidence="19 20">
    <name type="scientific">Strigamia maritima</name>
    <name type="common">European centipede</name>
    <name type="synonym">Geophilus maritimus</name>
    <dbReference type="NCBI Taxonomy" id="126957"/>
    <lineage>
        <taxon>Eukaryota</taxon>
        <taxon>Metazoa</taxon>
        <taxon>Ecdysozoa</taxon>
        <taxon>Arthropoda</taxon>
        <taxon>Myriapoda</taxon>
        <taxon>Chilopoda</taxon>
        <taxon>Pleurostigmophora</taxon>
        <taxon>Geophilomorpha</taxon>
        <taxon>Linotaeniidae</taxon>
        <taxon>Strigamia</taxon>
    </lineage>
</organism>
<evidence type="ECO:0000256" key="6">
    <source>
        <dbReference type="ARBA" id="ARBA00022741"/>
    </source>
</evidence>
<keyword evidence="14" id="KW-0636">Prenylation</keyword>
<dbReference type="OMA" id="FKCIAAA"/>
<dbReference type="PhylomeDB" id="T1ITZ7"/>
<comment type="catalytic activity">
    <reaction evidence="16">
        <text>GTP + H2O = GDP + phosphate + H(+)</text>
        <dbReference type="Rhea" id="RHEA:19669"/>
        <dbReference type="ChEBI" id="CHEBI:15377"/>
        <dbReference type="ChEBI" id="CHEBI:15378"/>
        <dbReference type="ChEBI" id="CHEBI:37565"/>
        <dbReference type="ChEBI" id="CHEBI:43474"/>
        <dbReference type="ChEBI" id="CHEBI:58189"/>
        <dbReference type="EC" id="3.6.5.2"/>
    </reaction>
    <physiologicalReaction direction="left-to-right" evidence="16">
        <dbReference type="Rhea" id="RHEA:19670"/>
    </physiologicalReaction>
</comment>
<sequence>MRDTKIKNTVIYIMRFETPCQKLLRMNAAPDRVLSTVCPSFVASPYNQVDFDERVKDICLSNKNVSIGLKICKAIIVGNVSVGKTSLVNRFCHQTFEKDYKATIGVDFEVERFDILQVPFNLQIWDTAGQERFKCIASSYYRGAQIVIIVFDLSDLETLFNCPQWFEDAMRGNNSNPHLFLVGTKKDLISDFAYKIMEKNALEFAEEINAEYWPVSSKTGENVQSFFNRVAALSFNASVLREFENSENPIKMGSSLLHLNPNSQDLIERKKESKCCSIQ</sequence>
<reference evidence="20" key="1">
    <citation type="submission" date="2011-05" db="EMBL/GenBank/DDBJ databases">
        <authorList>
            <person name="Richards S.R."/>
            <person name="Qu J."/>
            <person name="Jiang H."/>
            <person name="Jhangiani S.N."/>
            <person name="Agravi P."/>
            <person name="Goodspeed R."/>
            <person name="Gross S."/>
            <person name="Mandapat C."/>
            <person name="Jackson L."/>
            <person name="Mathew T."/>
            <person name="Pu L."/>
            <person name="Thornton R."/>
            <person name="Saada N."/>
            <person name="Wilczek-Boney K.B."/>
            <person name="Lee S."/>
            <person name="Kovar C."/>
            <person name="Wu Y."/>
            <person name="Scherer S.E."/>
            <person name="Worley K.C."/>
            <person name="Muzny D.M."/>
            <person name="Gibbs R."/>
        </authorList>
    </citation>
    <scope>NUCLEOTIDE SEQUENCE</scope>
    <source>
        <strain evidence="20">Brora</strain>
    </source>
</reference>
<evidence type="ECO:0000256" key="17">
    <source>
        <dbReference type="ARBA" id="ARBA00058763"/>
    </source>
</evidence>
<dbReference type="SMART" id="SM00173">
    <property type="entry name" value="RAS"/>
    <property type="match status" value="1"/>
</dbReference>
<comment type="function">
    <text evidence="17">The small GTPases Rab are key regulators of intracellular membrane trafficking, from the formation of transport vesicles to their fusion with membranes. Rabs cycle between an inactive GDP-bound form and an active GTP-bound form that is able to recruit to membranes different sets of downstream effectors directly responsible for vesicle formation, movement, tethering and fusion.</text>
</comment>
<dbReference type="GO" id="GO:0046872">
    <property type="term" value="F:metal ion binding"/>
    <property type="evidence" value="ECO:0007669"/>
    <property type="project" value="UniProtKB-KW"/>
</dbReference>
<comment type="cofactor">
    <cofactor evidence="1">
        <name>Mg(2+)</name>
        <dbReference type="ChEBI" id="CHEBI:18420"/>
    </cofactor>
</comment>
<dbReference type="PANTHER" id="PTHR47977">
    <property type="entry name" value="RAS-RELATED PROTEIN RAB"/>
    <property type="match status" value="1"/>
</dbReference>
<evidence type="ECO:0000256" key="1">
    <source>
        <dbReference type="ARBA" id="ARBA00001946"/>
    </source>
</evidence>
<reference evidence="19" key="2">
    <citation type="submission" date="2015-02" db="UniProtKB">
        <authorList>
            <consortium name="EnsemblMetazoa"/>
        </authorList>
    </citation>
    <scope>IDENTIFICATION</scope>
</reference>
<name>T1ITZ7_STRMM</name>
<evidence type="ECO:0000256" key="8">
    <source>
        <dbReference type="ARBA" id="ARBA00022842"/>
    </source>
</evidence>
<evidence type="ECO:0000256" key="3">
    <source>
        <dbReference type="ARBA" id="ARBA00011984"/>
    </source>
</evidence>
<evidence type="ECO:0000256" key="10">
    <source>
        <dbReference type="ARBA" id="ARBA00023034"/>
    </source>
</evidence>
<dbReference type="InterPro" id="IPR050227">
    <property type="entry name" value="Rab"/>
</dbReference>
<dbReference type="eggNOG" id="KOG0094">
    <property type="taxonomic scope" value="Eukaryota"/>
</dbReference>
<proteinExistence type="inferred from homology"/>
<evidence type="ECO:0000256" key="14">
    <source>
        <dbReference type="ARBA" id="ARBA00023289"/>
    </source>
</evidence>
<dbReference type="Gene3D" id="3.40.50.300">
    <property type="entry name" value="P-loop containing nucleotide triphosphate hydrolases"/>
    <property type="match status" value="1"/>
</dbReference>
<dbReference type="InterPro" id="IPR005225">
    <property type="entry name" value="Small_GTP-bd"/>
</dbReference>
<keyword evidence="7" id="KW-0378">Hydrolase</keyword>
<dbReference type="AlphaFoldDB" id="T1ITZ7"/>
<evidence type="ECO:0000256" key="4">
    <source>
        <dbReference type="ARBA" id="ARBA00022448"/>
    </source>
</evidence>
<keyword evidence="11" id="KW-0342">GTP-binding</keyword>
<dbReference type="PROSITE" id="PS51419">
    <property type="entry name" value="RAB"/>
    <property type="match status" value="1"/>
</dbReference>
<keyword evidence="8" id="KW-0460">Magnesium</keyword>
<evidence type="ECO:0000256" key="2">
    <source>
        <dbReference type="ARBA" id="ARBA00006270"/>
    </source>
</evidence>
<evidence type="ECO:0000256" key="7">
    <source>
        <dbReference type="ARBA" id="ARBA00022801"/>
    </source>
</evidence>
<dbReference type="FunFam" id="3.40.50.300:FF:000707">
    <property type="entry name" value="RAB36, member RAS oncogene family"/>
    <property type="match status" value="1"/>
</dbReference>
<comment type="subcellular location">
    <subcellularLocation>
        <location evidence="15">Golgi apparatus membrane</location>
        <topology evidence="15">Lipid-anchor</topology>
    </subcellularLocation>
</comment>
<dbReference type="GO" id="GO:0000139">
    <property type="term" value="C:Golgi membrane"/>
    <property type="evidence" value="ECO:0007669"/>
    <property type="project" value="UniProtKB-SubCell"/>
</dbReference>
<keyword evidence="9" id="KW-0653">Protein transport</keyword>
<dbReference type="EC" id="3.6.5.2" evidence="3"/>
<dbReference type="NCBIfam" id="TIGR00231">
    <property type="entry name" value="small_GTP"/>
    <property type="match status" value="1"/>
</dbReference>
<dbReference type="SUPFAM" id="SSF52540">
    <property type="entry name" value="P-loop containing nucleoside triphosphate hydrolases"/>
    <property type="match status" value="1"/>
</dbReference>
<protein>
    <recommendedName>
        <fullName evidence="18">Ras-related protein Rab-36</fullName>
        <ecNumber evidence="3">3.6.5.2</ecNumber>
    </recommendedName>
</protein>
<dbReference type="SMART" id="SM00176">
    <property type="entry name" value="RAN"/>
    <property type="match status" value="1"/>
</dbReference>
<dbReference type="InterPro" id="IPR001806">
    <property type="entry name" value="Small_GTPase"/>
</dbReference>
<keyword evidence="6" id="KW-0547">Nucleotide-binding</keyword>
<evidence type="ECO:0000256" key="12">
    <source>
        <dbReference type="ARBA" id="ARBA00023136"/>
    </source>
</evidence>
<evidence type="ECO:0000313" key="20">
    <source>
        <dbReference type="Proteomes" id="UP000014500"/>
    </source>
</evidence>
<keyword evidence="13" id="KW-0449">Lipoprotein</keyword>
<dbReference type="PRINTS" id="PR00449">
    <property type="entry name" value="RASTRNSFRMNG"/>
</dbReference>
<dbReference type="Pfam" id="PF00071">
    <property type="entry name" value="Ras"/>
    <property type="match status" value="1"/>
</dbReference>
<dbReference type="PROSITE" id="PS51420">
    <property type="entry name" value="RHO"/>
    <property type="match status" value="1"/>
</dbReference>
<evidence type="ECO:0000256" key="5">
    <source>
        <dbReference type="ARBA" id="ARBA00022723"/>
    </source>
</evidence>
<evidence type="ECO:0000256" key="9">
    <source>
        <dbReference type="ARBA" id="ARBA00022927"/>
    </source>
</evidence>